<evidence type="ECO:0000313" key="5">
    <source>
        <dbReference type="Ensembl" id="ENSCMIP00000023889.1"/>
    </source>
</evidence>
<dbReference type="STRING" id="7868.ENSCMIP00000023889"/>
<dbReference type="Ensembl" id="ENSCMIT00000024292.1">
    <property type="protein sequence ID" value="ENSCMIP00000023889.1"/>
    <property type="gene ID" value="ENSCMIG00000010645.1"/>
</dbReference>
<evidence type="ECO:0000256" key="2">
    <source>
        <dbReference type="SAM" id="MobiDB-lite"/>
    </source>
</evidence>
<reference evidence="6" key="3">
    <citation type="journal article" date="2014" name="Nature">
        <title>Elephant shark genome provides unique insights into gnathostome evolution.</title>
        <authorList>
            <consortium name="International Elephant Shark Genome Sequencing Consortium"/>
            <person name="Venkatesh B."/>
            <person name="Lee A.P."/>
            <person name="Ravi V."/>
            <person name="Maurya A.K."/>
            <person name="Lian M.M."/>
            <person name="Swann J.B."/>
            <person name="Ohta Y."/>
            <person name="Flajnik M.F."/>
            <person name="Sutoh Y."/>
            <person name="Kasahara M."/>
            <person name="Hoon S."/>
            <person name="Gangu V."/>
            <person name="Roy S.W."/>
            <person name="Irimia M."/>
            <person name="Korzh V."/>
            <person name="Kondrychyn I."/>
            <person name="Lim Z.W."/>
            <person name="Tay B.H."/>
            <person name="Tohari S."/>
            <person name="Kong K.W."/>
            <person name="Ho S."/>
            <person name="Lorente-Galdos B."/>
            <person name="Quilez J."/>
            <person name="Marques-Bonet T."/>
            <person name="Raney B.J."/>
            <person name="Ingham P.W."/>
            <person name="Tay A."/>
            <person name="Hillier L.W."/>
            <person name="Minx P."/>
            <person name="Boehm T."/>
            <person name="Wilson R.K."/>
            <person name="Brenner S."/>
            <person name="Warren W.C."/>
        </authorList>
    </citation>
    <scope>NUCLEOTIDE SEQUENCE [LARGE SCALE GENOMIC DNA]</scope>
</reference>
<feature type="compositionally biased region" description="Polar residues" evidence="2">
    <location>
        <begin position="1"/>
        <end position="10"/>
    </location>
</feature>
<dbReference type="GeneTree" id="ENSGT00950000183056"/>
<evidence type="ECO:0000259" key="3">
    <source>
        <dbReference type="Pfam" id="PF14160"/>
    </source>
</evidence>
<sequence>TQVSRLQSDEQGWGSASGAAPSAMPLRLLNKGPSYFRRQQHSPGHKPSAVERLEADKAKYVKSRQVASTRQEPVKPVLGNNSLWSPTLRLLNSPSNSSSRNRRGISARKGILNLEILNNLINISDSPVPLGSLDSRVNNAAQVKKKLFFQTDCEQAIGISASSLQSPTLKAAVRRCTSPSLGSRSPTPRAKEPVGGSARRQASLHRSKSDLSDKFTRANADLERFFNYCGLGPEEIENVGMERFARATSDIVSTKLASVSSPSSGYARSNYSCAAEETLGERAVYVVSIIERNARVIKWLYGCRQAKESPKASPV</sequence>
<dbReference type="Pfam" id="PF14160">
    <property type="entry name" value="FAM110_C"/>
    <property type="match status" value="1"/>
</dbReference>
<dbReference type="PANTHER" id="PTHR14758">
    <property type="entry name" value="AGAP005440-PA"/>
    <property type="match status" value="1"/>
</dbReference>
<reference evidence="6" key="1">
    <citation type="journal article" date="2006" name="Science">
        <title>Ancient noncoding elements conserved in the human genome.</title>
        <authorList>
            <person name="Venkatesh B."/>
            <person name="Kirkness E.F."/>
            <person name="Loh Y.H."/>
            <person name="Halpern A.L."/>
            <person name="Lee A.P."/>
            <person name="Johnson J."/>
            <person name="Dandona N."/>
            <person name="Viswanathan L.D."/>
            <person name="Tay A."/>
            <person name="Venter J.C."/>
            <person name="Strausberg R.L."/>
            <person name="Brenner S."/>
        </authorList>
    </citation>
    <scope>NUCLEOTIDE SEQUENCE [LARGE SCALE GENOMIC DNA]</scope>
</reference>
<dbReference type="InterPro" id="IPR025741">
    <property type="entry name" value="FAM110_C"/>
</dbReference>
<name>A0A4W3I221_CALMI</name>
<reference evidence="6" key="2">
    <citation type="journal article" date="2007" name="PLoS Biol.">
        <title>Survey sequencing and comparative analysis of the elephant shark (Callorhinchus milii) genome.</title>
        <authorList>
            <person name="Venkatesh B."/>
            <person name="Kirkness E.F."/>
            <person name="Loh Y.H."/>
            <person name="Halpern A.L."/>
            <person name="Lee A.P."/>
            <person name="Johnson J."/>
            <person name="Dandona N."/>
            <person name="Viswanathan L.D."/>
            <person name="Tay A."/>
            <person name="Venter J.C."/>
            <person name="Strausberg R.L."/>
            <person name="Brenner S."/>
        </authorList>
    </citation>
    <scope>NUCLEOTIDE SEQUENCE [LARGE SCALE GENOMIC DNA]</scope>
</reference>
<keyword evidence="6" id="KW-1185">Reference proteome</keyword>
<accession>A0A4W3I221</accession>
<evidence type="ECO:0000259" key="4">
    <source>
        <dbReference type="Pfam" id="PF14161"/>
    </source>
</evidence>
<dbReference type="InterPro" id="IPR025740">
    <property type="entry name" value="FAM110"/>
</dbReference>
<evidence type="ECO:0000313" key="6">
    <source>
        <dbReference type="Proteomes" id="UP000314986"/>
    </source>
</evidence>
<feature type="compositionally biased region" description="Polar residues" evidence="2">
    <location>
        <begin position="177"/>
        <end position="186"/>
    </location>
</feature>
<feature type="domain" description="Centrosome-associated FAM110 C-terminal" evidence="3">
    <location>
        <begin position="202"/>
        <end position="306"/>
    </location>
</feature>
<dbReference type="PANTHER" id="PTHR14758:SF4">
    <property type="entry name" value="PROTEIN FAM110A"/>
    <property type="match status" value="1"/>
</dbReference>
<proteinExistence type="inferred from homology"/>
<feature type="region of interest" description="Disordered" evidence="2">
    <location>
        <begin position="1"/>
        <end position="26"/>
    </location>
</feature>
<dbReference type="OMA" id="GCRPHLD"/>
<dbReference type="InterPro" id="IPR025739">
    <property type="entry name" value="FAM110_N"/>
</dbReference>
<feature type="domain" description="Centrosome-associated FAM110 N-terminal" evidence="4">
    <location>
        <begin position="17"/>
        <end position="106"/>
    </location>
</feature>
<reference evidence="5" key="4">
    <citation type="submission" date="2025-08" db="UniProtKB">
        <authorList>
            <consortium name="Ensembl"/>
        </authorList>
    </citation>
    <scope>IDENTIFICATION</scope>
</reference>
<feature type="region of interest" description="Disordered" evidence="2">
    <location>
        <begin position="175"/>
        <end position="211"/>
    </location>
</feature>
<organism evidence="5 6">
    <name type="scientific">Callorhinchus milii</name>
    <name type="common">Ghost shark</name>
    <dbReference type="NCBI Taxonomy" id="7868"/>
    <lineage>
        <taxon>Eukaryota</taxon>
        <taxon>Metazoa</taxon>
        <taxon>Chordata</taxon>
        <taxon>Craniata</taxon>
        <taxon>Vertebrata</taxon>
        <taxon>Chondrichthyes</taxon>
        <taxon>Holocephali</taxon>
        <taxon>Chimaeriformes</taxon>
        <taxon>Callorhinchidae</taxon>
        <taxon>Callorhinchus</taxon>
    </lineage>
</organism>
<evidence type="ECO:0000256" key="1">
    <source>
        <dbReference type="ARBA" id="ARBA00010576"/>
    </source>
</evidence>
<comment type="similarity">
    <text evidence="1">Belongs to the FAM110 family.</text>
</comment>
<dbReference type="AlphaFoldDB" id="A0A4W3I221"/>
<dbReference type="InParanoid" id="A0A4W3I221"/>
<dbReference type="Proteomes" id="UP000314986">
    <property type="component" value="Unassembled WGS sequence"/>
</dbReference>
<protein>
    <submittedName>
        <fullName evidence="5">Family with sequence similarity 110 member A</fullName>
    </submittedName>
</protein>
<reference evidence="5" key="5">
    <citation type="submission" date="2025-09" db="UniProtKB">
        <authorList>
            <consortium name="Ensembl"/>
        </authorList>
    </citation>
    <scope>IDENTIFICATION</scope>
</reference>
<feature type="compositionally biased region" description="Low complexity" evidence="2">
    <location>
        <begin position="12"/>
        <end position="23"/>
    </location>
</feature>
<dbReference type="Pfam" id="PF14161">
    <property type="entry name" value="FAM110_N"/>
    <property type="match status" value="1"/>
</dbReference>